<dbReference type="EMBL" id="DRBS01000266">
    <property type="protein sequence ID" value="HDD44627.1"/>
    <property type="molecule type" value="Genomic_DNA"/>
</dbReference>
<organism evidence="2">
    <name type="scientific">Desulfofervidus auxilii</name>
    <dbReference type="NCBI Taxonomy" id="1621989"/>
    <lineage>
        <taxon>Bacteria</taxon>
        <taxon>Pseudomonadati</taxon>
        <taxon>Thermodesulfobacteriota</taxon>
        <taxon>Candidatus Desulfofervidia</taxon>
        <taxon>Candidatus Desulfofervidales</taxon>
        <taxon>Candidatus Desulfofervidaceae</taxon>
        <taxon>Candidatus Desulfofervidus</taxon>
    </lineage>
</organism>
<reference evidence="2" key="1">
    <citation type="journal article" date="2020" name="mSystems">
        <title>Genome- and Community-Level Interaction Insights into Carbon Utilization and Element Cycling Functions of Hydrothermarchaeota in Hydrothermal Sediment.</title>
        <authorList>
            <person name="Zhou Z."/>
            <person name="Liu Y."/>
            <person name="Xu W."/>
            <person name="Pan J."/>
            <person name="Luo Z.H."/>
            <person name="Li M."/>
        </authorList>
    </citation>
    <scope>NUCLEOTIDE SEQUENCE [LARGE SCALE GENOMIC DNA]</scope>
    <source>
        <strain evidence="2">HyVt-233</strain>
    </source>
</reference>
<name>A0A7C0Y318_DESA2</name>
<protein>
    <submittedName>
        <fullName evidence="2">Uncharacterized protein</fullName>
    </submittedName>
</protein>
<sequence length="200" mass="23282">MSFKVSLLISFLFHVFLLTIVFYASIERTQYFSFSPVYQVNIVEIPPVKKVKIKKHIKAKKTSFKKISKKNITKTTSKAISIKKKKTGKNNWEDFLAQRIKSIEKKVKKRKITKVAEEIKEGISGEVLGEFISNNFNNKSLSLAFQVYYRKVWEKIKKNWILPTFLLKEANQLEAIVVLKINRQGKIISKYFEKSSGNII</sequence>
<dbReference type="Pfam" id="PF13103">
    <property type="entry name" value="TonB_2"/>
    <property type="match status" value="1"/>
</dbReference>
<dbReference type="SUPFAM" id="SSF74653">
    <property type="entry name" value="TolA/TonB C-terminal domain"/>
    <property type="match status" value="1"/>
</dbReference>
<dbReference type="AlphaFoldDB" id="A0A7C0Y318"/>
<feature type="transmembrane region" description="Helical" evidence="1">
    <location>
        <begin position="7"/>
        <end position="26"/>
    </location>
</feature>
<dbReference type="Gene3D" id="3.30.1150.10">
    <property type="match status" value="1"/>
</dbReference>
<feature type="non-terminal residue" evidence="2">
    <location>
        <position position="200"/>
    </location>
</feature>
<keyword evidence="1" id="KW-0472">Membrane</keyword>
<keyword evidence="1" id="KW-1133">Transmembrane helix</keyword>
<comment type="caution">
    <text evidence="2">The sequence shown here is derived from an EMBL/GenBank/DDBJ whole genome shotgun (WGS) entry which is preliminary data.</text>
</comment>
<keyword evidence="1" id="KW-0812">Transmembrane</keyword>
<dbReference type="Proteomes" id="UP000886289">
    <property type="component" value="Unassembled WGS sequence"/>
</dbReference>
<accession>A0A7C0Y318</accession>
<proteinExistence type="predicted"/>
<evidence type="ECO:0000313" key="2">
    <source>
        <dbReference type="EMBL" id="HDD44627.1"/>
    </source>
</evidence>
<gene>
    <name evidence="2" type="ORF">ENG63_07195</name>
</gene>
<evidence type="ECO:0000256" key="1">
    <source>
        <dbReference type="SAM" id="Phobius"/>
    </source>
</evidence>